<evidence type="ECO:0000313" key="5">
    <source>
        <dbReference type="EMBL" id="MFB9674739.1"/>
    </source>
</evidence>
<dbReference type="SMART" id="SM00710">
    <property type="entry name" value="PbH1"/>
    <property type="match status" value="9"/>
</dbReference>
<feature type="signal peptide" evidence="3">
    <location>
        <begin position="1"/>
        <end position="29"/>
    </location>
</feature>
<dbReference type="InterPro" id="IPR006626">
    <property type="entry name" value="PbH1"/>
</dbReference>
<keyword evidence="2" id="KW-0812">Transmembrane</keyword>
<feature type="chain" id="PRO_5046162120" evidence="3">
    <location>
        <begin position="30"/>
        <end position="773"/>
    </location>
</feature>
<feature type="domain" description="Right handed beta helix" evidence="4">
    <location>
        <begin position="509"/>
        <end position="660"/>
    </location>
</feature>
<keyword evidence="2" id="KW-0472">Membrane</keyword>
<feature type="compositionally biased region" description="Acidic residues" evidence="1">
    <location>
        <begin position="67"/>
        <end position="77"/>
    </location>
</feature>
<evidence type="ECO:0000313" key="6">
    <source>
        <dbReference type="Proteomes" id="UP001589610"/>
    </source>
</evidence>
<keyword evidence="6" id="KW-1185">Reference proteome</keyword>
<keyword evidence="3" id="KW-0732">Signal</keyword>
<evidence type="ECO:0000259" key="4">
    <source>
        <dbReference type="Pfam" id="PF13229"/>
    </source>
</evidence>
<feature type="compositionally biased region" description="Basic and acidic residues" evidence="1">
    <location>
        <begin position="358"/>
        <end position="368"/>
    </location>
</feature>
<feature type="domain" description="Right handed beta helix" evidence="4">
    <location>
        <begin position="405"/>
        <end position="493"/>
    </location>
</feature>
<accession>A0ABV5T6N1</accession>
<proteinExistence type="predicted"/>
<reference evidence="5 6" key="1">
    <citation type="submission" date="2024-09" db="EMBL/GenBank/DDBJ databases">
        <authorList>
            <person name="Sun Q."/>
            <person name="Mori K."/>
        </authorList>
    </citation>
    <scope>NUCLEOTIDE SEQUENCE [LARGE SCALE GENOMIC DNA]</scope>
    <source>
        <strain evidence="5 6">JCM 3028</strain>
    </source>
</reference>
<dbReference type="InterPro" id="IPR012334">
    <property type="entry name" value="Pectin_lyas_fold"/>
</dbReference>
<dbReference type="Proteomes" id="UP001589610">
    <property type="component" value="Unassembled WGS sequence"/>
</dbReference>
<feature type="compositionally biased region" description="Polar residues" evidence="1">
    <location>
        <begin position="40"/>
        <end position="54"/>
    </location>
</feature>
<keyword evidence="2" id="KW-1133">Transmembrane helix</keyword>
<dbReference type="InterPro" id="IPR011050">
    <property type="entry name" value="Pectin_lyase_fold/virulence"/>
</dbReference>
<feature type="region of interest" description="Disordered" evidence="1">
    <location>
        <begin position="21"/>
        <end position="130"/>
    </location>
</feature>
<feature type="compositionally biased region" description="Pro residues" evidence="1">
    <location>
        <begin position="82"/>
        <end position="95"/>
    </location>
</feature>
<gene>
    <name evidence="5" type="ORF">ACFFRH_04500</name>
</gene>
<dbReference type="Pfam" id="PF13229">
    <property type="entry name" value="Beta_helix"/>
    <property type="match status" value="2"/>
</dbReference>
<evidence type="ECO:0000256" key="2">
    <source>
        <dbReference type="SAM" id="Phobius"/>
    </source>
</evidence>
<feature type="compositionally biased region" description="Low complexity" evidence="1">
    <location>
        <begin position="21"/>
        <end position="30"/>
    </location>
</feature>
<dbReference type="Gene3D" id="2.160.20.10">
    <property type="entry name" value="Single-stranded right-handed beta-helix, Pectin lyase-like"/>
    <property type="match status" value="2"/>
</dbReference>
<comment type="caution">
    <text evidence="5">The sequence shown here is derived from an EMBL/GenBank/DDBJ whole genome shotgun (WGS) entry which is preliminary data.</text>
</comment>
<feature type="compositionally biased region" description="Low complexity" evidence="1">
    <location>
        <begin position="110"/>
        <end position="126"/>
    </location>
</feature>
<sequence length="773" mass="81367">MARSAPVLLGAAVLALGLAAGPAAGPAAALSSPKPGDSEVVSNPNPSPTGSATPDDNPFLNTPKPQEEEEEPSTEEESPPKNTRPPKPDPTPTVRPTPTARASQTAKPVTRGGSQPTTGPTPTADPTTEESPALVEDAIMADDAILEAGTLTAGDAEAQAILVDVEDQRIIQTRAALTAMLQTGGIAAAQRKQPQVFVSGHGRTLVLPARNTEAPYTLKDLAAVEKGRYLRRLKDGSYLLGVQVFVADGARLQLRGPLTLRMGSLPGSFSSIIAFGGDIEIKGTAKRPVRITSWDVRTQKPDLVTTDGRAYIRAVGGEFEMTHTQVSHLGFWSGRTGGIALTGTERPASVYRHRTKDQRHQDKQERLANTKKGQRGGSNFGDVETIPIGPGTASHVLADELVSGSIKNSVITGDAYGIFVSGSNQTQIINNKIRNSLVHGVFMHRFAKNATIEATEVTGSGGDGFVLSRATEKVKVVDCLAARNKRNGFTLNGRALASGPSASGESLAVYGDSSVSNSTARDNGRYGVEVLGGSRLAVQTSEIIGGDMGIVVREGASGVQISGNKLMDQRRQAIALRDGATGAHVAGNTITGTVTGIYLRNSAGMVVGNKITTLSNPKAHGITVVGDATGSEITRNTVIGSGTSAISVARAADTVNKHNNDEEQWNDTSSFWVKAKRFVKPMNVIWAGVILLVVVSAIRSRGVLERRRRLTEIRNPYEQQRLLAEGRFQLLRHAAPPAPDPFATDPFAPPAGPPSRRRPASPHADATPVGGRG</sequence>
<dbReference type="EMBL" id="JBHMBS010000002">
    <property type="protein sequence ID" value="MFB9674739.1"/>
    <property type="molecule type" value="Genomic_DNA"/>
</dbReference>
<evidence type="ECO:0000256" key="3">
    <source>
        <dbReference type="SAM" id="SignalP"/>
    </source>
</evidence>
<feature type="transmembrane region" description="Helical" evidence="2">
    <location>
        <begin position="684"/>
        <end position="704"/>
    </location>
</feature>
<feature type="region of interest" description="Disordered" evidence="1">
    <location>
        <begin position="351"/>
        <end position="385"/>
    </location>
</feature>
<dbReference type="InterPro" id="IPR039448">
    <property type="entry name" value="Beta_helix"/>
</dbReference>
<dbReference type="RefSeq" id="WP_386154415.1">
    <property type="nucleotide sequence ID" value="NZ_JBHMBS010000002.1"/>
</dbReference>
<name>A0ABV5T6N1_9ACTN</name>
<feature type="region of interest" description="Disordered" evidence="1">
    <location>
        <begin position="734"/>
        <end position="773"/>
    </location>
</feature>
<protein>
    <submittedName>
        <fullName evidence="5">Right-handed parallel beta-helix repeat-containing protein</fullName>
    </submittedName>
</protein>
<evidence type="ECO:0000256" key="1">
    <source>
        <dbReference type="SAM" id="MobiDB-lite"/>
    </source>
</evidence>
<organism evidence="5 6">
    <name type="scientific">Streptosporangium vulgare</name>
    <dbReference type="NCBI Taxonomy" id="46190"/>
    <lineage>
        <taxon>Bacteria</taxon>
        <taxon>Bacillati</taxon>
        <taxon>Actinomycetota</taxon>
        <taxon>Actinomycetes</taxon>
        <taxon>Streptosporangiales</taxon>
        <taxon>Streptosporangiaceae</taxon>
        <taxon>Streptosporangium</taxon>
    </lineage>
</organism>
<dbReference type="SUPFAM" id="SSF51126">
    <property type="entry name" value="Pectin lyase-like"/>
    <property type="match status" value="1"/>
</dbReference>